<evidence type="ECO:0000256" key="1">
    <source>
        <dbReference type="SAM" id="MobiDB-lite"/>
    </source>
</evidence>
<comment type="caution">
    <text evidence="2">The sequence shown here is derived from an EMBL/GenBank/DDBJ whole genome shotgun (WGS) entry which is preliminary data.</text>
</comment>
<evidence type="ECO:0000313" key="3">
    <source>
        <dbReference type="Proteomes" id="UP001596317"/>
    </source>
</evidence>
<dbReference type="EMBL" id="JBHSWB010000001">
    <property type="protein sequence ID" value="MFC6662159.1"/>
    <property type="molecule type" value="Genomic_DNA"/>
</dbReference>
<proteinExistence type="predicted"/>
<reference evidence="3" key="1">
    <citation type="journal article" date="2019" name="Int. J. Syst. Evol. Microbiol.">
        <title>The Global Catalogue of Microorganisms (GCM) 10K type strain sequencing project: providing services to taxonomists for standard genome sequencing and annotation.</title>
        <authorList>
            <consortium name="The Broad Institute Genomics Platform"/>
            <consortium name="The Broad Institute Genome Sequencing Center for Infectious Disease"/>
            <person name="Wu L."/>
            <person name="Ma J."/>
        </authorList>
    </citation>
    <scope>NUCLEOTIDE SEQUENCE [LARGE SCALE GENOMIC DNA]</scope>
    <source>
        <strain evidence="3">CCUG 63830</strain>
    </source>
</reference>
<dbReference type="Proteomes" id="UP001596317">
    <property type="component" value="Unassembled WGS sequence"/>
</dbReference>
<feature type="region of interest" description="Disordered" evidence="1">
    <location>
        <begin position="55"/>
        <end position="78"/>
    </location>
</feature>
<evidence type="ECO:0000313" key="2">
    <source>
        <dbReference type="EMBL" id="MFC6662159.1"/>
    </source>
</evidence>
<feature type="compositionally biased region" description="Basic and acidic residues" evidence="1">
    <location>
        <begin position="65"/>
        <end position="78"/>
    </location>
</feature>
<name>A0ABW1ZNY0_9DEIO</name>
<organism evidence="2 3">
    <name type="scientific">Deinococcus multiflagellatus</name>
    <dbReference type="NCBI Taxonomy" id="1656887"/>
    <lineage>
        <taxon>Bacteria</taxon>
        <taxon>Thermotogati</taxon>
        <taxon>Deinococcota</taxon>
        <taxon>Deinococci</taxon>
        <taxon>Deinococcales</taxon>
        <taxon>Deinococcaceae</taxon>
        <taxon>Deinococcus</taxon>
    </lineage>
</organism>
<accession>A0ABW1ZNY0</accession>
<dbReference type="RefSeq" id="WP_380057892.1">
    <property type="nucleotide sequence ID" value="NZ_JBHSWB010000001.1"/>
</dbReference>
<gene>
    <name evidence="2" type="ORF">ACFP90_18895</name>
</gene>
<sequence length="78" mass="8836">MGLEELEGQFGDDETFLPDILTKRDEVREAFEARRQTLQDERQRKAQSVMDAASRILSGLGPRGPPEDAGRAERLFCQ</sequence>
<keyword evidence="3" id="KW-1185">Reference proteome</keyword>
<protein>
    <submittedName>
        <fullName evidence="2">Uncharacterized protein</fullName>
    </submittedName>
</protein>